<dbReference type="GO" id="GO:0009378">
    <property type="term" value="F:four-way junction helicase activity"/>
    <property type="evidence" value="ECO:0007669"/>
    <property type="project" value="InterPro"/>
</dbReference>
<dbReference type="EMBL" id="JAYGII010000001">
    <property type="protein sequence ID" value="MEA5444217.1"/>
    <property type="molecule type" value="Genomic_DNA"/>
</dbReference>
<evidence type="ECO:0000259" key="7">
    <source>
        <dbReference type="SMART" id="SM00278"/>
    </source>
</evidence>
<evidence type="ECO:0000313" key="8">
    <source>
        <dbReference type="EMBL" id="MEA5444217.1"/>
    </source>
</evidence>
<evidence type="ECO:0000256" key="2">
    <source>
        <dbReference type="ARBA" id="ARBA00022763"/>
    </source>
</evidence>
<protein>
    <recommendedName>
        <fullName evidence="6">Holliday junction branch migration complex subunit RuvA</fullName>
    </recommendedName>
</protein>
<dbReference type="GO" id="GO:0005524">
    <property type="term" value="F:ATP binding"/>
    <property type="evidence" value="ECO:0007669"/>
    <property type="project" value="InterPro"/>
</dbReference>
<dbReference type="GO" id="GO:0000400">
    <property type="term" value="F:four-way junction DNA binding"/>
    <property type="evidence" value="ECO:0007669"/>
    <property type="project" value="UniProtKB-UniRule"/>
</dbReference>
<keyword evidence="1 6" id="KW-0963">Cytoplasm</keyword>
<dbReference type="GO" id="GO:0006310">
    <property type="term" value="P:DNA recombination"/>
    <property type="evidence" value="ECO:0007669"/>
    <property type="project" value="UniProtKB-UniRule"/>
</dbReference>
<dbReference type="GO" id="GO:0006281">
    <property type="term" value="P:DNA repair"/>
    <property type="evidence" value="ECO:0007669"/>
    <property type="project" value="UniProtKB-UniRule"/>
</dbReference>
<comment type="domain">
    <text evidence="6">Has three domains with a flexible linker between the domains II and III and assumes an 'L' shape. Domain III is highly mobile and contacts RuvB.</text>
</comment>
<evidence type="ECO:0000256" key="5">
    <source>
        <dbReference type="ARBA" id="ARBA00023204"/>
    </source>
</evidence>
<dbReference type="Gene3D" id="1.10.8.10">
    <property type="entry name" value="DNA helicase RuvA subunit, C-terminal domain"/>
    <property type="match status" value="1"/>
</dbReference>
<feature type="domain" description="Helix-hairpin-helix DNA-binding motif class 1" evidence="7">
    <location>
        <begin position="108"/>
        <end position="127"/>
    </location>
</feature>
<organism evidence="8 9">
    <name type="scientific">Natronospira elongata</name>
    <dbReference type="NCBI Taxonomy" id="3110268"/>
    <lineage>
        <taxon>Bacteria</taxon>
        <taxon>Pseudomonadati</taxon>
        <taxon>Pseudomonadota</taxon>
        <taxon>Gammaproteobacteria</taxon>
        <taxon>Natronospirales</taxon>
        <taxon>Natronospiraceae</taxon>
        <taxon>Natronospira</taxon>
    </lineage>
</organism>
<dbReference type="HAMAP" id="MF_00031">
    <property type="entry name" value="DNA_HJ_migration_RuvA"/>
    <property type="match status" value="1"/>
</dbReference>
<feature type="domain" description="Helix-hairpin-helix DNA-binding motif class 1" evidence="7">
    <location>
        <begin position="73"/>
        <end position="92"/>
    </location>
</feature>
<dbReference type="GO" id="GO:0009379">
    <property type="term" value="C:Holliday junction helicase complex"/>
    <property type="evidence" value="ECO:0007669"/>
    <property type="project" value="InterPro"/>
</dbReference>
<dbReference type="GO" id="GO:0048476">
    <property type="term" value="C:Holliday junction resolvase complex"/>
    <property type="evidence" value="ECO:0007669"/>
    <property type="project" value="UniProtKB-UniRule"/>
</dbReference>
<gene>
    <name evidence="6 8" type="primary">ruvA</name>
    <name evidence="8" type="ORF">VCB98_00095</name>
</gene>
<keyword evidence="4 6" id="KW-0233">DNA recombination</keyword>
<dbReference type="InterPro" id="IPR000085">
    <property type="entry name" value="RuvA"/>
</dbReference>
<keyword evidence="3 6" id="KW-0238">DNA-binding</keyword>
<evidence type="ECO:0000256" key="6">
    <source>
        <dbReference type="HAMAP-Rule" id="MF_00031"/>
    </source>
</evidence>
<dbReference type="CDD" id="cd14332">
    <property type="entry name" value="UBA_RuvA_C"/>
    <property type="match status" value="1"/>
</dbReference>
<keyword evidence="2 6" id="KW-0227">DNA damage</keyword>
<dbReference type="SUPFAM" id="SSF47781">
    <property type="entry name" value="RuvA domain 2-like"/>
    <property type="match status" value="1"/>
</dbReference>
<dbReference type="GO" id="GO:0016787">
    <property type="term" value="F:hydrolase activity"/>
    <property type="evidence" value="ECO:0007669"/>
    <property type="project" value="UniProtKB-KW"/>
</dbReference>
<comment type="caution">
    <text evidence="8">The sequence shown here is derived from an EMBL/GenBank/DDBJ whole genome shotgun (WGS) entry which is preliminary data.</text>
</comment>
<dbReference type="Gene3D" id="2.40.50.140">
    <property type="entry name" value="Nucleic acid-binding proteins"/>
    <property type="match status" value="1"/>
</dbReference>
<dbReference type="InterPro" id="IPR011114">
    <property type="entry name" value="RuvA_C"/>
</dbReference>
<feature type="region of interest" description="Domain I" evidence="6">
    <location>
        <begin position="1"/>
        <end position="64"/>
    </location>
</feature>
<dbReference type="InterPro" id="IPR013849">
    <property type="entry name" value="DNA_helicase_Holl-junc_RuvA_I"/>
</dbReference>
<dbReference type="Proteomes" id="UP001302316">
    <property type="component" value="Unassembled WGS sequence"/>
</dbReference>
<dbReference type="InterPro" id="IPR003583">
    <property type="entry name" value="Hlx-hairpin-Hlx_DNA-bd_motif"/>
</dbReference>
<dbReference type="InterPro" id="IPR036267">
    <property type="entry name" value="RuvA_C_sf"/>
</dbReference>
<dbReference type="InterPro" id="IPR012340">
    <property type="entry name" value="NA-bd_OB-fold"/>
</dbReference>
<dbReference type="RefSeq" id="WP_346049200.1">
    <property type="nucleotide sequence ID" value="NZ_JAYGII010000001.1"/>
</dbReference>
<dbReference type="SMART" id="SM00278">
    <property type="entry name" value="HhH1"/>
    <property type="match status" value="2"/>
</dbReference>
<comment type="subcellular location">
    <subcellularLocation>
        <location evidence="6">Cytoplasm</location>
    </subcellularLocation>
</comment>
<dbReference type="InterPro" id="IPR010994">
    <property type="entry name" value="RuvA_2-like"/>
</dbReference>
<comment type="subunit">
    <text evidence="6">Homotetramer. Forms an RuvA(8)-RuvB(12)-Holliday junction (HJ) complex. HJ DNA is sandwiched between 2 RuvA tetramers; dsDNA enters through RuvA and exits via RuvB. An RuvB hexamer assembles on each DNA strand where it exits the tetramer. Each RuvB hexamer is contacted by two RuvA subunits (via domain III) on 2 adjacent RuvB subunits; this complex drives branch migration. In the full resolvosome a probable DNA-RuvA(4)-RuvB(12)-RuvC(2) complex forms which resolves the HJ.</text>
</comment>
<comment type="similarity">
    <text evidence="6">Belongs to the RuvA family.</text>
</comment>
<comment type="caution">
    <text evidence="6">Lacks conserved residue(s) required for the propagation of feature annotation.</text>
</comment>
<dbReference type="Pfam" id="PF07499">
    <property type="entry name" value="RuvA_C"/>
    <property type="match status" value="1"/>
</dbReference>
<sequence>MIGFLRGRLAMKQPPQLLIDVAGVGYEVEAPMSTFYNLPETGSEVQLLTHLVVRDDAHVLYGFLTAGERRLFRSLIKVTGVGAKMALGVLSGISAGEFAACVRDRDTARLTKLPGIGKKTAERLVVEMRDRLDIPEQDGARLPAGDSAQPASPADEAFDALVALGYKPREASRMVAGVDHKDLNSEEIIRQALRGLGRG</sequence>
<dbReference type="Gene3D" id="1.10.150.20">
    <property type="entry name" value="5' to 3' exonuclease, C-terminal subdomain"/>
    <property type="match status" value="1"/>
</dbReference>
<reference evidence="8 9" key="1">
    <citation type="submission" date="2023-12" db="EMBL/GenBank/DDBJ databases">
        <title>Whole-genome sequencing of halo(alkali)philic microorganisms from hypersaline lakes.</title>
        <authorList>
            <person name="Sorokin D.Y."/>
            <person name="Merkel A.Y."/>
            <person name="Messina E."/>
            <person name="Yakimov M."/>
        </authorList>
    </citation>
    <scope>NUCLEOTIDE SEQUENCE [LARGE SCALE GENOMIC DNA]</scope>
    <source>
        <strain evidence="8 9">AB-CW1</strain>
    </source>
</reference>
<dbReference type="SUPFAM" id="SSF50249">
    <property type="entry name" value="Nucleic acid-binding proteins"/>
    <property type="match status" value="1"/>
</dbReference>
<name>A0AAP6JD61_9GAMM</name>
<proteinExistence type="inferred from homology"/>
<dbReference type="SUPFAM" id="SSF46929">
    <property type="entry name" value="DNA helicase RuvA subunit, C-terminal domain"/>
    <property type="match status" value="1"/>
</dbReference>
<dbReference type="AlphaFoldDB" id="A0AAP6JD61"/>
<evidence type="ECO:0000256" key="3">
    <source>
        <dbReference type="ARBA" id="ARBA00023125"/>
    </source>
</evidence>
<evidence type="ECO:0000313" key="9">
    <source>
        <dbReference type="Proteomes" id="UP001302316"/>
    </source>
</evidence>
<keyword evidence="9" id="KW-1185">Reference proteome</keyword>
<keyword evidence="5 6" id="KW-0234">DNA repair</keyword>
<accession>A0AAP6JD61</accession>
<feature type="region of interest" description="Domain III" evidence="6">
    <location>
        <begin position="153"/>
        <end position="199"/>
    </location>
</feature>
<dbReference type="NCBIfam" id="TIGR00084">
    <property type="entry name" value="ruvA"/>
    <property type="match status" value="1"/>
</dbReference>
<evidence type="ECO:0000256" key="1">
    <source>
        <dbReference type="ARBA" id="ARBA00022490"/>
    </source>
</evidence>
<dbReference type="GO" id="GO:0005737">
    <property type="term" value="C:cytoplasm"/>
    <property type="evidence" value="ECO:0007669"/>
    <property type="project" value="UniProtKB-SubCell"/>
</dbReference>
<dbReference type="Pfam" id="PF14520">
    <property type="entry name" value="HHH_5"/>
    <property type="match status" value="1"/>
</dbReference>
<evidence type="ECO:0000256" key="4">
    <source>
        <dbReference type="ARBA" id="ARBA00023172"/>
    </source>
</evidence>
<dbReference type="Pfam" id="PF01330">
    <property type="entry name" value="RuvA_N"/>
    <property type="match status" value="1"/>
</dbReference>
<keyword evidence="8" id="KW-0378">Hydrolase</keyword>
<comment type="function">
    <text evidence="6">The RuvA-RuvB-RuvC complex processes Holliday junction (HJ) DNA during genetic recombination and DNA repair, while the RuvA-RuvB complex plays an important role in the rescue of blocked DNA replication forks via replication fork reversal (RFR). RuvA specifically binds to HJ cruciform DNA, conferring on it an open structure. The RuvB hexamer acts as an ATP-dependent pump, pulling dsDNA into and through the RuvAB complex. HJ branch migration allows RuvC to scan DNA until it finds its consensus sequence, where it cleaves and resolves the cruciform DNA.</text>
</comment>